<feature type="region of interest" description="Disordered" evidence="1">
    <location>
        <begin position="666"/>
        <end position="750"/>
    </location>
</feature>
<dbReference type="OrthoDB" id="2128042at2759"/>
<organism evidence="3 4">
    <name type="scientific">Tilletiaria anomala (strain ATCC 24038 / CBS 436.72 / UBC 951)</name>
    <dbReference type="NCBI Taxonomy" id="1037660"/>
    <lineage>
        <taxon>Eukaryota</taxon>
        <taxon>Fungi</taxon>
        <taxon>Dikarya</taxon>
        <taxon>Basidiomycota</taxon>
        <taxon>Ustilaginomycotina</taxon>
        <taxon>Exobasidiomycetes</taxon>
        <taxon>Georgefischeriales</taxon>
        <taxon>Tilletiariaceae</taxon>
        <taxon>Tilletiaria</taxon>
    </lineage>
</organism>
<feature type="region of interest" description="Disordered" evidence="1">
    <location>
        <begin position="493"/>
        <end position="531"/>
    </location>
</feature>
<dbReference type="HOGENOM" id="CLU_389878_0_0_1"/>
<feature type="compositionally biased region" description="Polar residues" evidence="1">
    <location>
        <begin position="623"/>
        <end position="635"/>
    </location>
</feature>
<dbReference type="GO" id="GO:0015079">
    <property type="term" value="F:potassium ion transmembrane transporter activity"/>
    <property type="evidence" value="ECO:0007669"/>
    <property type="project" value="InterPro"/>
</dbReference>
<dbReference type="PANTHER" id="PTHR36424:SF1">
    <property type="entry name" value="LOW AFFINITY K(+) TRANSPORTER 1-RELATED"/>
    <property type="match status" value="1"/>
</dbReference>
<dbReference type="InParanoid" id="A0A066VUG2"/>
<dbReference type="PANTHER" id="PTHR36424">
    <property type="entry name" value="PHEROMONE-REGULATED MEMBRANE PROTEIN 6"/>
    <property type="match status" value="1"/>
</dbReference>
<dbReference type="Proteomes" id="UP000027361">
    <property type="component" value="Unassembled WGS sequence"/>
</dbReference>
<dbReference type="InterPro" id="IPR031606">
    <property type="entry name" value="Kch1/2"/>
</dbReference>
<dbReference type="OMA" id="PASTIGH"/>
<evidence type="ECO:0000313" key="4">
    <source>
        <dbReference type="Proteomes" id="UP000027361"/>
    </source>
</evidence>
<gene>
    <name evidence="3" type="ORF">K437DRAFT_257288</name>
</gene>
<comment type="caution">
    <text evidence="3">The sequence shown here is derived from an EMBL/GenBank/DDBJ whole genome shotgun (WGS) entry which is preliminary data.</text>
</comment>
<dbReference type="GO" id="GO:0005886">
    <property type="term" value="C:plasma membrane"/>
    <property type="evidence" value="ECO:0007669"/>
    <property type="project" value="InterPro"/>
</dbReference>
<dbReference type="STRING" id="1037660.A0A066VUG2"/>
<evidence type="ECO:0000256" key="2">
    <source>
        <dbReference type="SAM" id="Phobius"/>
    </source>
</evidence>
<evidence type="ECO:0000313" key="3">
    <source>
        <dbReference type="EMBL" id="KDN43898.1"/>
    </source>
</evidence>
<dbReference type="GeneID" id="25264658"/>
<feature type="transmembrane region" description="Helical" evidence="2">
    <location>
        <begin position="213"/>
        <end position="241"/>
    </location>
</feature>
<feature type="region of interest" description="Disordered" evidence="1">
    <location>
        <begin position="545"/>
        <end position="575"/>
    </location>
</feature>
<dbReference type="AlphaFoldDB" id="A0A066VUG2"/>
<feature type="compositionally biased region" description="Gly residues" evidence="1">
    <location>
        <begin position="690"/>
        <end position="701"/>
    </location>
</feature>
<dbReference type="EMBL" id="JMSN01000057">
    <property type="protein sequence ID" value="KDN43898.1"/>
    <property type="molecule type" value="Genomic_DNA"/>
</dbReference>
<keyword evidence="4" id="KW-1185">Reference proteome</keyword>
<evidence type="ECO:0008006" key="5">
    <source>
        <dbReference type="Google" id="ProtNLM"/>
    </source>
</evidence>
<feature type="transmembrane region" description="Helical" evidence="2">
    <location>
        <begin position="50"/>
        <end position="71"/>
    </location>
</feature>
<feature type="compositionally biased region" description="Low complexity" evidence="1">
    <location>
        <begin position="506"/>
        <end position="528"/>
    </location>
</feature>
<proteinExistence type="predicted"/>
<feature type="compositionally biased region" description="Basic and acidic residues" evidence="1">
    <location>
        <begin position="738"/>
        <end position="750"/>
    </location>
</feature>
<accession>A0A066VUG2</accession>
<keyword evidence="2" id="KW-0812">Transmembrane</keyword>
<keyword evidence="2" id="KW-1133">Transmembrane helix</keyword>
<name>A0A066VUG2_TILAU</name>
<reference evidence="3 4" key="1">
    <citation type="submission" date="2014-05" db="EMBL/GenBank/DDBJ databases">
        <title>Draft genome sequence of a rare smut relative, Tilletiaria anomala UBC 951.</title>
        <authorList>
            <consortium name="DOE Joint Genome Institute"/>
            <person name="Toome M."/>
            <person name="Kuo A."/>
            <person name="Henrissat B."/>
            <person name="Lipzen A."/>
            <person name="Tritt A."/>
            <person name="Yoshinaga Y."/>
            <person name="Zane M."/>
            <person name="Barry K."/>
            <person name="Grigoriev I.V."/>
            <person name="Spatafora J.W."/>
            <person name="Aimea M.C."/>
        </authorList>
    </citation>
    <scope>NUCLEOTIDE SEQUENCE [LARGE SCALE GENOMIC DNA]</scope>
    <source>
        <strain evidence="3 4">UBC 951</strain>
    </source>
</reference>
<protein>
    <recommendedName>
        <fullName evidence="5">Vacuole protein</fullName>
    </recommendedName>
</protein>
<feature type="transmembrane region" description="Helical" evidence="2">
    <location>
        <begin position="91"/>
        <end position="109"/>
    </location>
</feature>
<evidence type="ECO:0000256" key="1">
    <source>
        <dbReference type="SAM" id="MobiDB-lite"/>
    </source>
</evidence>
<dbReference type="Pfam" id="PF16944">
    <property type="entry name" value="KCH"/>
    <property type="match status" value="1"/>
</dbReference>
<keyword evidence="2" id="KW-0472">Membrane</keyword>
<feature type="compositionally biased region" description="Low complexity" evidence="1">
    <location>
        <begin position="599"/>
        <end position="622"/>
    </location>
</feature>
<dbReference type="RefSeq" id="XP_013242519.1">
    <property type="nucleotide sequence ID" value="XM_013387065.1"/>
</dbReference>
<sequence length="750" mass="81095">MCFCGHSADWKREEVPDHKFDFIDVRDYRSRGCLTQLRYGLLWSLIAKSFAVYIADIYTAVTLLAIGHFRSSIYQNCDKNGGSSFYVSIDYSKWIFCGCILFSFLLLAYEAHKTRAIVRSRDISYAYTNVMANNYYSMRSYNHFCFFCQINNSKKKKDEFAFFIFFTFKGWKRLLVADGPRQTINALTLFNFAKCKGFSTEFSDYYEGSWLTAALLITMLFTVLVFAASMILLLIAGLMYLPMLCYIKGNLKEYCCHKIDKRISELVRFKKKQRLAKQAAIARREAEGDFSHLKNKKGEIVGRAIPQPTLPTLDVDLLADDSKASNPNSAAGSVVGHKRVGSVASAMVPPGDVPGMGFAESPGFPPGAFIGMGMTPPASTIGHYDNGGGGGMYGGADENASSAHLVAHAGYAGGMGGAGVAGTDGWSTPNTLSPDAMPVRIQGHMHDLVGNGGGDWAPSHGHGQMVPPCAPFADPYGYPPDHAAAGYSPKLAPVQSHSQQGWPLGSRSASGPVSRSVSESGSAAAAAPPMAPAPTMVADVGLDFPPLQHAQTSGVQGLEYPPPMPPQAQAGPQRRQQLPDLGAYMPYAEEQLPDHRQYQPHQQKQQQPYAHQGYGQAYGQQGSFQEPSAEQYQMQARQPVPLIYPSSHADADAEAEEGSSFFAQLRAGSAPPPQQQQHLHSEAAHHGGASFDGGGRGGGVSGSSRQSSMNFEDIYAQYVSGAAGEDEPQQQPLGGGGGKHDSVLDTYYDR</sequence>
<feature type="region of interest" description="Disordered" evidence="1">
    <location>
        <begin position="595"/>
        <end position="635"/>
    </location>
</feature>